<dbReference type="Proteomes" id="UP000591071">
    <property type="component" value="Unassembled WGS sequence"/>
</dbReference>
<dbReference type="Proteomes" id="UP001605989">
    <property type="component" value="Unassembled WGS sequence"/>
</dbReference>
<dbReference type="InterPro" id="IPR001119">
    <property type="entry name" value="SLH_dom"/>
</dbReference>
<feature type="domain" description="SLH" evidence="2">
    <location>
        <begin position="25"/>
        <end position="82"/>
    </location>
</feature>
<name>A0A848BZQ8_9FIRM</name>
<reference evidence="4 5" key="1">
    <citation type="submission" date="2020-04" db="EMBL/GenBank/DDBJ databases">
        <authorList>
            <person name="Hitch T.C.A."/>
            <person name="Wylensek D."/>
            <person name="Clavel T."/>
        </authorList>
    </citation>
    <scope>NUCLEOTIDE SEQUENCE [LARGE SCALE GENOMIC DNA]</scope>
    <source>
        <strain evidence="4 5">Oil-RF-744-FAT-WT-6-1</strain>
    </source>
</reference>
<gene>
    <name evidence="3" type="ORF">ACGTZG_12030</name>
    <name evidence="4" type="ORF">HF872_07590</name>
</gene>
<keyword evidence="6" id="KW-1185">Reference proteome</keyword>
<comment type="caution">
    <text evidence="4">The sequence shown here is derived from an EMBL/GenBank/DDBJ whole genome shotgun (WGS) entry which is preliminary data.</text>
</comment>
<dbReference type="RefSeq" id="WP_075582044.1">
    <property type="nucleotide sequence ID" value="NZ_CP011940.1"/>
</dbReference>
<dbReference type="PANTHER" id="PTHR43308">
    <property type="entry name" value="OUTER MEMBRANE PROTEIN ALPHA-RELATED"/>
    <property type="match status" value="1"/>
</dbReference>
<proteinExistence type="predicted"/>
<evidence type="ECO:0000313" key="3">
    <source>
        <dbReference type="EMBL" id="MFG6273914.1"/>
    </source>
</evidence>
<keyword evidence="1" id="KW-0732">Signal</keyword>
<dbReference type="AlphaFoldDB" id="A0A848BZQ8"/>
<dbReference type="PROSITE" id="PS51272">
    <property type="entry name" value="SLH"/>
    <property type="match status" value="3"/>
</dbReference>
<sequence>MKKYTKILMTAAVAAVLSGSVMAAGTTGGLRDIDTYWGKQAVEYFYDNHYVSGADGYFHPDDPITREGIASIINNMLNESPAVPKTSFKDIQGRWSQRAIDSLVDKQIMNGYSDNTFRPTQNITREEFAVIAYNYMSYKGITVQDTAVPYDDENAIAPWARKAVDTLSAAGYMKGANNTFQPKEEITRGEAVNVLYRILTNGKGSSEKQNTLETQVFKDITDVYGSIKNFAKDGIMYWQGNKLHVGVKTQANRDKLEQALAEDSQIEGGSVIVQRSTYSYNDYKNIMARAEKVYRANEPTGSFVKTDVDYLNEKVLLTVNSISKGTQTALNKEIGGVLRIVIQ</sequence>
<protein>
    <submittedName>
        <fullName evidence="4">S-layer homology domain-containing protein</fullName>
    </submittedName>
</protein>
<dbReference type="OrthoDB" id="5845122at2"/>
<feature type="chain" id="PRO_5032461250" evidence="1">
    <location>
        <begin position="24"/>
        <end position="343"/>
    </location>
</feature>
<dbReference type="EMBL" id="JBIEKR010000011">
    <property type="protein sequence ID" value="MFG6273914.1"/>
    <property type="molecule type" value="Genomic_DNA"/>
</dbReference>
<dbReference type="Pfam" id="PF00395">
    <property type="entry name" value="SLH"/>
    <property type="match status" value="3"/>
</dbReference>
<evidence type="ECO:0000313" key="6">
    <source>
        <dbReference type="Proteomes" id="UP001605989"/>
    </source>
</evidence>
<organism evidence="4 5">
    <name type="scientific">Megasphaera hexanoica</name>
    <dbReference type="NCBI Taxonomy" id="1675036"/>
    <lineage>
        <taxon>Bacteria</taxon>
        <taxon>Bacillati</taxon>
        <taxon>Bacillota</taxon>
        <taxon>Negativicutes</taxon>
        <taxon>Veillonellales</taxon>
        <taxon>Veillonellaceae</taxon>
        <taxon>Megasphaera</taxon>
    </lineage>
</organism>
<dbReference type="PANTHER" id="PTHR43308:SF5">
    <property type="entry name" value="S-LAYER PROTEIN _ PEPTIDOGLYCAN ENDO-BETA-N-ACETYLGLUCOSAMINIDASE"/>
    <property type="match status" value="1"/>
</dbReference>
<evidence type="ECO:0000259" key="2">
    <source>
        <dbReference type="PROSITE" id="PS51272"/>
    </source>
</evidence>
<evidence type="ECO:0000313" key="5">
    <source>
        <dbReference type="Proteomes" id="UP000591071"/>
    </source>
</evidence>
<dbReference type="InterPro" id="IPR051465">
    <property type="entry name" value="Cell_Envelope_Struct_Comp"/>
</dbReference>
<evidence type="ECO:0000256" key="1">
    <source>
        <dbReference type="SAM" id="SignalP"/>
    </source>
</evidence>
<reference evidence="3 6" key="2">
    <citation type="submission" date="2024-10" db="EMBL/GenBank/DDBJ databases">
        <authorList>
            <person name="Sang B.-I."/>
            <person name="Prabhaharan D."/>
        </authorList>
    </citation>
    <scope>NUCLEOTIDE SEQUENCE [LARGE SCALE GENOMIC DNA]</scope>
    <source>
        <strain evidence="3 6">MH</strain>
    </source>
</reference>
<feature type="domain" description="SLH" evidence="2">
    <location>
        <begin position="83"/>
        <end position="146"/>
    </location>
</feature>
<dbReference type="KEGG" id="mhw:ACT01_05235"/>
<accession>A0A848BZQ8</accession>
<evidence type="ECO:0000313" key="4">
    <source>
        <dbReference type="EMBL" id="NME28487.1"/>
    </source>
</evidence>
<feature type="domain" description="SLH" evidence="2">
    <location>
        <begin position="147"/>
        <end position="209"/>
    </location>
</feature>
<feature type="signal peptide" evidence="1">
    <location>
        <begin position="1"/>
        <end position="23"/>
    </location>
</feature>
<dbReference type="EMBL" id="JABAFG010000011">
    <property type="protein sequence ID" value="NME28487.1"/>
    <property type="molecule type" value="Genomic_DNA"/>
</dbReference>